<dbReference type="AlphaFoldDB" id="A0A7W7DBG8"/>
<gene>
    <name evidence="1" type="ORF">BJ982_003862</name>
</gene>
<sequence>MAYTELRVVFFQLPTLKLGCATDKLSLFEQMLTGGLTALPVIW</sequence>
<dbReference type="RefSeq" id="WP_260413798.1">
    <property type="nucleotide sequence ID" value="NZ_BOOV01000048.1"/>
</dbReference>
<organism evidence="1 2">
    <name type="scientific">Sphaerisporangium siamense</name>
    <dbReference type="NCBI Taxonomy" id="795645"/>
    <lineage>
        <taxon>Bacteria</taxon>
        <taxon>Bacillati</taxon>
        <taxon>Actinomycetota</taxon>
        <taxon>Actinomycetes</taxon>
        <taxon>Streptosporangiales</taxon>
        <taxon>Streptosporangiaceae</taxon>
        <taxon>Sphaerisporangium</taxon>
    </lineage>
</organism>
<accession>A0A7W7DBG8</accession>
<proteinExistence type="predicted"/>
<keyword evidence="2" id="KW-1185">Reference proteome</keyword>
<comment type="caution">
    <text evidence="1">The sequence shown here is derived from an EMBL/GenBank/DDBJ whole genome shotgun (WGS) entry which is preliminary data.</text>
</comment>
<dbReference type="EMBL" id="JACHND010000001">
    <property type="protein sequence ID" value="MBB4702318.1"/>
    <property type="molecule type" value="Genomic_DNA"/>
</dbReference>
<protein>
    <submittedName>
        <fullName evidence="1">Uncharacterized protein</fullName>
    </submittedName>
</protein>
<dbReference type="Proteomes" id="UP000542210">
    <property type="component" value="Unassembled WGS sequence"/>
</dbReference>
<evidence type="ECO:0000313" key="1">
    <source>
        <dbReference type="EMBL" id="MBB4702318.1"/>
    </source>
</evidence>
<evidence type="ECO:0000313" key="2">
    <source>
        <dbReference type="Proteomes" id="UP000542210"/>
    </source>
</evidence>
<name>A0A7W7DBG8_9ACTN</name>
<reference evidence="1 2" key="1">
    <citation type="submission" date="2020-08" db="EMBL/GenBank/DDBJ databases">
        <title>Sequencing the genomes of 1000 actinobacteria strains.</title>
        <authorList>
            <person name="Klenk H.-P."/>
        </authorList>
    </citation>
    <scope>NUCLEOTIDE SEQUENCE [LARGE SCALE GENOMIC DNA]</scope>
    <source>
        <strain evidence="1 2">DSM 45784</strain>
    </source>
</reference>